<dbReference type="Pfam" id="PF17479">
    <property type="entry name" value="DUF3048_C"/>
    <property type="match status" value="1"/>
</dbReference>
<organism evidence="4 5">
    <name type="scientific">candidate division WWE3 bacterium RIFCSPLOWO2_02_FULL_53_10</name>
    <dbReference type="NCBI Taxonomy" id="1802629"/>
    <lineage>
        <taxon>Bacteria</taxon>
        <taxon>Katanobacteria</taxon>
    </lineage>
</organism>
<dbReference type="SUPFAM" id="SSF159774">
    <property type="entry name" value="YerB-like"/>
    <property type="match status" value="1"/>
</dbReference>
<evidence type="ECO:0000313" key="5">
    <source>
        <dbReference type="Proteomes" id="UP000176492"/>
    </source>
</evidence>
<keyword evidence="1" id="KW-0812">Transmembrane</keyword>
<evidence type="ECO:0008006" key="6">
    <source>
        <dbReference type="Google" id="ProtNLM"/>
    </source>
</evidence>
<feature type="domain" description="DUF3048" evidence="2">
    <location>
        <begin position="93"/>
        <end position="177"/>
    </location>
</feature>
<reference evidence="4 5" key="1">
    <citation type="journal article" date="2016" name="Nat. Commun.">
        <title>Thousands of microbial genomes shed light on interconnected biogeochemical processes in an aquifer system.</title>
        <authorList>
            <person name="Anantharaman K."/>
            <person name="Brown C.T."/>
            <person name="Hug L.A."/>
            <person name="Sharon I."/>
            <person name="Castelle C.J."/>
            <person name="Probst A.J."/>
            <person name="Thomas B.C."/>
            <person name="Singh A."/>
            <person name="Wilkins M.J."/>
            <person name="Karaoz U."/>
            <person name="Brodie E.L."/>
            <person name="Williams K.H."/>
            <person name="Hubbard S.S."/>
            <person name="Banfield J.F."/>
        </authorList>
    </citation>
    <scope>NUCLEOTIDE SEQUENCE [LARGE SCALE GENOMIC DNA]</scope>
</reference>
<evidence type="ECO:0000259" key="3">
    <source>
        <dbReference type="Pfam" id="PF17479"/>
    </source>
</evidence>
<keyword evidence="1" id="KW-1133">Transmembrane helix</keyword>
<accession>A0A1F4WC25</accession>
<keyword evidence="1" id="KW-0472">Membrane</keyword>
<feature type="transmembrane region" description="Helical" evidence="1">
    <location>
        <begin position="24"/>
        <end position="44"/>
    </location>
</feature>
<dbReference type="AlphaFoldDB" id="A0A1F4WC25"/>
<sequence>MLLRKRLSKYLSGLGRFLKSRRRGIFLTAWFIFVFTAGGGYFFLADYFSLPMINPLGNSDEEPAVVLADDISRGTASPLRGVFYSEAEAEFWQDKRPLGVMIDNHMLARPYQHGLQKADVIYEAVAEGGITRFLAVFQDQAVDKIGPVRSARVYFISWALEFPAYYSHVGGASTVGSPANIHTYIAAHDVLDLDQFRLGAATYTFGGNVLFNGGMILSHINYTSTSKLWKAGEALYPGTNHLPNFSRWAFKAEAPYSQRPVSQKIPFSFWSYPTAYKGEWRYDRITNSYLRFQGGAKHLDQATKKQLSAKNVVLAYMTDNSAGDGTGHRLYTTTGQGNAEVYLDGTKILATWKRPSLSSRTKFYQRGTNTEINFNRGLTWIEIIPK</sequence>
<evidence type="ECO:0000256" key="1">
    <source>
        <dbReference type="SAM" id="Phobius"/>
    </source>
</evidence>
<dbReference type="Gene3D" id="3.50.90.10">
    <property type="entry name" value="YerB-like"/>
    <property type="match status" value="1"/>
</dbReference>
<dbReference type="Proteomes" id="UP000176492">
    <property type="component" value="Unassembled WGS sequence"/>
</dbReference>
<evidence type="ECO:0000259" key="2">
    <source>
        <dbReference type="Pfam" id="PF11258"/>
    </source>
</evidence>
<gene>
    <name evidence="4" type="ORF">A3J33_02755</name>
</gene>
<name>A0A1F4WC25_UNCKA</name>
<dbReference type="Pfam" id="PF11258">
    <property type="entry name" value="DUF3048"/>
    <property type="match status" value="1"/>
</dbReference>
<dbReference type="InterPro" id="IPR035328">
    <property type="entry name" value="DUF3048_C"/>
</dbReference>
<dbReference type="InterPro" id="IPR023158">
    <property type="entry name" value="YerB-like_sf"/>
</dbReference>
<proteinExistence type="predicted"/>
<dbReference type="InterPro" id="IPR021416">
    <property type="entry name" value="DUF3048_N"/>
</dbReference>
<evidence type="ECO:0000313" key="4">
    <source>
        <dbReference type="EMBL" id="OGC66962.1"/>
    </source>
</evidence>
<comment type="caution">
    <text evidence="4">The sequence shown here is derived from an EMBL/GenBank/DDBJ whole genome shotgun (WGS) entry which is preliminary data.</text>
</comment>
<feature type="domain" description="DUF3048" evidence="3">
    <location>
        <begin position="275"/>
        <end position="381"/>
    </location>
</feature>
<dbReference type="EMBL" id="MEVM01000114">
    <property type="protein sequence ID" value="OGC66962.1"/>
    <property type="molecule type" value="Genomic_DNA"/>
</dbReference>
<protein>
    <recommendedName>
        <fullName evidence="6">DUF3048 domain-containing protein</fullName>
    </recommendedName>
</protein>